<comment type="caution">
    <text evidence="2">The sequence shown here is derived from an EMBL/GenBank/DDBJ whole genome shotgun (WGS) entry which is preliminary data.</text>
</comment>
<dbReference type="PANTHER" id="PTHR43279:SF1">
    <property type="entry name" value="CATECHOL-2,3-DIOXYGENASE"/>
    <property type="match status" value="1"/>
</dbReference>
<keyword evidence="2" id="KW-0560">Oxidoreductase</keyword>
<dbReference type="CDD" id="cd16359">
    <property type="entry name" value="VOC_BsCatE_like_C"/>
    <property type="match status" value="1"/>
</dbReference>
<accession>A0A2V2ZN74</accession>
<name>A0A2V2ZN74_9BACI</name>
<dbReference type="InterPro" id="IPR029068">
    <property type="entry name" value="Glyas_Bleomycin-R_OHBP_Dase"/>
</dbReference>
<dbReference type="AlphaFoldDB" id="A0A2V2ZN74"/>
<evidence type="ECO:0000259" key="1">
    <source>
        <dbReference type="PROSITE" id="PS51819"/>
    </source>
</evidence>
<dbReference type="PROSITE" id="PS51819">
    <property type="entry name" value="VOC"/>
    <property type="match status" value="2"/>
</dbReference>
<dbReference type="SUPFAM" id="SSF54593">
    <property type="entry name" value="Glyoxalase/Bleomycin resistance protein/Dihydroxybiphenyl dioxygenase"/>
    <property type="match status" value="2"/>
</dbReference>
<dbReference type="InterPro" id="IPR004360">
    <property type="entry name" value="Glyas_Fos-R_dOase_dom"/>
</dbReference>
<dbReference type="GO" id="GO:0051213">
    <property type="term" value="F:dioxygenase activity"/>
    <property type="evidence" value="ECO:0007669"/>
    <property type="project" value="UniProtKB-KW"/>
</dbReference>
<dbReference type="Proteomes" id="UP000247150">
    <property type="component" value="Unassembled WGS sequence"/>
</dbReference>
<proteinExistence type="predicted"/>
<feature type="domain" description="VOC" evidence="1">
    <location>
        <begin position="169"/>
        <end position="284"/>
    </location>
</feature>
<reference evidence="2 3" key="1">
    <citation type="submission" date="2018-05" db="EMBL/GenBank/DDBJ databases">
        <title>Freshwater and sediment microbial communities from various areas in North America, analyzing microbe dynamics in response to fracking.</title>
        <authorList>
            <person name="Lamendella R."/>
        </authorList>
    </citation>
    <scope>NUCLEOTIDE SEQUENCE [LARGE SCALE GENOMIC DNA]</scope>
    <source>
        <strain evidence="2 3">15_TX</strain>
    </source>
</reference>
<dbReference type="RefSeq" id="WP_110066465.1">
    <property type="nucleotide sequence ID" value="NZ_QGTW01000012.1"/>
</dbReference>
<feature type="domain" description="VOC" evidence="1">
    <location>
        <begin position="10"/>
        <end position="127"/>
    </location>
</feature>
<dbReference type="Gene3D" id="3.10.180.10">
    <property type="entry name" value="2,3-Dihydroxybiphenyl 1,2-Dioxygenase, domain 1"/>
    <property type="match status" value="2"/>
</dbReference>
<dbReference type="OrthoDB" id="9792626at2"/>
<keyword evidence="2" id="KW-0223">Dioxygenase</keyword>
<organism evidence="2 3">
    <name type="scientific">Cytobacillus oceanisediminis</name>
    <dbReference type="NCBI Taxonomy" id="665099"/>
    <lineage>
        <taxon>Bacteria</taxon>
        <taxon>Bacillati</taxon>
        <taxon>Bacillota</taxon>
        <taxon>Bacilli</taxon>
        <taxon>Bacillales</taxon>
        <taxon>Bacillaceae</taxon>
        <taxon>Cytobacillus</taxon>
    </lineage>
</organism>
<gene>
    <name evidence="2" type="ORF">DFO73_11249</name>
</gene>
<dbReference type="InterPro" id="IPR037523">
    <property type="entry name" value="VOC_core"/>
</dbReference>
<dbReference type="EMBL" id="QGTW01000012">
    <property type="protein sequence ID" value="PWW25757.1"/>
    <property type="molecule type" value="Genomic_DNA"/>
</dbReference>
<dbReference type="Pfam" id="PF00903">
    <property type="entry name" value="Glyoxalase"/>
    <property type="match status" value="2"/>
</dbReference>
<sequence length="284" mass="31441">MSFHESPITFVSHTGLLVKDLERCKSFYRDILGLKLLKGTESKADFSADGEKPLITIEKAGEVVPKKAGAPGLYHMALLLPDRSDLARFLRHMLKSDYPLQGASDHYVSEAIYLADPEGNGIEVYIDRPAETWQWNQGEVHMTTEPLDANGLLTVGNDKDWEGMPAGTVMGHIHLQVIELKETEKFYCKGLGFDLVNRYGSKAIFVSSGGYHHHIGLNTWQSRGGEPAEDNTPGLNNFTLILRDEAERGTTLQRLKEMGTTIEKTIGGIFVQDPSGNRIKLATA</sequence>
<protein>
    <submittedName>
        <fullName evidence="2">Catechol 2,3-dioxygenase</fullName>
    </submittedName>
</protein>
<evidence type="ECO:0000313" key="2">
    <source>
        <dbReference type="EMBL" id="PWW25757.1"/>
    </source>
</evidence>
<dbReference type="PANTHER" id="PTHR43279">
    <property type="entry name" value="CATECHOL-2,3-DIOXYGENASE"/>
    <property type="match status" value="1"/>
</dbReference>
<evidence type="ECO:0000313" key="3">
    <source>
        <dbReference type="Proteomes" id="UP000247150"/>
    </source>
</evidence>